<dbReference type="GeneID" id="95581530"/>
<proteinExistence type="predicted"/>
<dbReference type="RefSeq" id="WP_126796256.1">
    <property type="nucleotide sequence ID" value="NZ_CP060720.1"/>
</dbReference>
<dbReference type="EMBL" id="NGKB01000019">
    <property type="protein sequence ID" value="RSU10187.1"/>
    <property type="molecule type" value="Genomic_DNA"/>
</dbReference>
<dbReference type="Pfam" id="PF01978">
    <property type="entry name" value="TrmB"/>
    <property type="match status" value="1"/>
</dbReference>
<evidence type="ECO:0000313" key="1">
    <source>
        <dbReference type="EMBL" id="RSU10187.1"/>
    </source>
</evidence>
<dbReference type="SUPFAM" id="SSF46785">
    <property type="entry name" value="Winged helix' DNA-binding domain"/>
    <property type="match status" value="1"/>
</dbReference>
<dbReference type="PANTHER" id="PTHR34293">
    <property type="entry name" value="HTH-TYPE TRANSCRIPTIONAL REGULATOR TRMBL2"/>
    <property type="match status" value="1"/>
</dbReference>
<evidence type="ECO:0000313" key="2">
    <source>
        <dbReference type="Proteomes" id="UP000288028"/>
    </source>
</evidence>
<dbReference type="InterPro" id="IPR002831">
    <property type="entry name" value="Tscrpt_reg_TrmB_N"/>
</dbReference>
<accession>A0A430AQK9</accession>
<gene>
    <name evidence="1" type="ORF">CBF28_13910</name>
</gene>
<dbReference type="PANTHER" id="PTHR34293:SF1">
    <property type="entry name" value="HTH-TYPE TRANSCRIPTIONAL REGULATOR TRMBL2"/>
    <property type="match status" value="1"/>
</dbReference>
<name>A0A430AQK9_9ENTE</name>
<dbReference type="InterPro" id="IPR051797">
    <property type="entry name" value="TrmB-like"/>
</dbReference>
<keyword evidence="2" id="KW-1185">Reference proteome</keyword>
<dbReference type="Gene3D" id="1.10.10.10">
    <property type="entry name" value="Winged helix-like DNA-binding domain superfamily/Winged helix DNA-binding domain"/>
    <property type="match status" value="1"/>
</dbReference>
<dbReference type="OrthoDB" id="1493540at2"/>
<dbReference type="InterPro" id="IPR036390">
    <property type="entry name" value="WH_DNA-bd_sf"/>
</dbReference>
<dbReference type="InterPro" id="IPR036388">
    <property type="entry name" value="WH-like_DNA-bd_sf"/>
</dbReference>
<organism evidence="1 2">
    <name type="scientific">Vagococcus carniphilus</name>
    <dbReference type="NCBI Taxonomy" id="218144"/>
    <lineage>
        <taxon>Bacteria</taxon>
        <taxon>Bacillati</taxon>
        <taxon>Bacillota</taxon>
        <taxon>Bacilli</taxon>
        <taxon>Lactobacillales</taxon>
        <taxon>Enterococcaceae</taxon>
        <taxon>Vagococcus</taxon>
    </lineage>
</organism>
<comment type="caution">
    <text evidence="1">The sequence shown here is derived from an EMBL/GenBank/DDBJ whole genome shotgun (WGS) entry which is preliminary data.</text>
</comment>
<reference evidence="1 2" key="1">
    <citation type="submission" date="2017-05" db="EMBL/GenBank/DDBJ databases">
        <title>Vagococcus spp. assemblies.</title>
        <authorList>
            <person name="Gulvik C.A."/>
        </authorList>
    </citation>
    <scope>NUCLEOTIDE SEQUENCE [LARGE SCALE GENOMIC DNA]</scope>
    <source>
        <strain evidence="1 2">SS1714</strain>
    </source>
</reference>
<sequence length="250" mass="27912">MIEHLKRIGLTELEAKCYLSLIEHGEQTGYEVAKNISSSRSNVYSSLSSLSKKGACQVIEGKSTTYVAVAIEELISKLQLEFKQSATILNEEIKRAKQKEYHFYNTQGLEAIKSVVNRNIAHSKKEIIVDIDTDALTYFLPALEEADKSGIKVTIITLSPIETTIENVIIDMPSAPSSETTSFSMLFDQEKVLIGSLDKNLVPSAVETKHPALIHEVKLAIRHDMIMEKLKADFGDEIEAKYGKDFFTLL</sequence>
<dbReference type="Proteomes" id="UP000288028">
    <property type="component" value="Unassembled WGS sequence"/>
</dbReference>
<protein>
    <submittedName>
        <fullName evidence="1">Uncharacterized protein</fullName>
    </submittedName>
</protein>
<dbReference type="AlphaFoldDB" id="A0A430AQK9"/>